<gene>
    <name evidence="1" type="ORF">KLA_17224</name>
</gene>
<reference evidence="1 2" key="1">
    <citation type="journal article" date="2014" name="Genome Announc.">
        <title>Draft Genome Sequence of the Carrageenan-Degrading Bacterium Cellulophaga sp. Strain KL-A, Isolated from Decaying Marine Algae.</title>
        <authorList>
            <person name="Shan D."/>
            <person name="Ying J."/>
            <person name="Li X."/>
            <person name="Gao Z."/>
            <person name="Wei G."/>
            <person name="Shao Z."/>
        </authorList>
    </citation>
    <scope>NUCLEOTIDE SEQUENCE [LARGE SCALE GENOMIC DNA]</scope>
    <source>
        <strain evidence="1 2">KL-A</strain>
    </source>
</reference>
<sequence length="185" mass="21820">LINQNKGDRWLQAETNKIKVTMRKLIILLFLIPIGLKAQDNPLTIFKSLENYIWIAEGKWGDGSTFKQEINLEFSLNNKIVKVESMGFTNKEQTEFGLRNHGIRQYDEKLKKIRFWEFDIFGNLTEGTVEGEGKNLIYKYDYGGTFVTEMWVYKNEKTYDFIVGVYENGEWNQKFLETEFTGRIK</sequence>
<evidence type="ECO:0008006" key="3">
    <source>
        <dbReference type="Google" id="ProtNLM"/>
    </source>
</evidence>
<evidence type="ECO:0000313" key="1">
    <source>
        <dbReference type="EMBL" id="EWH09589.1"/>
    </source>
</evidence>
<keyword evidence="2" id="KW-1185">Reference proteome</keyword>
<protein>
    <recommendedName>
        <fullName evidence="3">DUF4178 domain-containing protein</fullName>
    </recommendedName>
</protein>
<proteinExistence type="predicted"/>
<comment type="caution">
    <text evidence="1">The sequence shown here is derived from an EMBL/GenBank/DDBJ whole genome shotgun (WGS) entry which is preliminary data.</text>
</comment>
<dbReference type="Proteomes" id="UP000019275">
    <property type="component" value="Unassembled WGS sequence"/>
</dbReference>
<organism evidence="1 2">
    <name type="scientific">Cellulophaga geojensis KL-A</name>
    <dbReference type="NCBI Taxonomy" id="1328323"/>
    <lineage>
        <taxon>Bacteria</taxon>
        <taxon>Pseudomonadati</taxon>
        <taxon>Bacteroidota</taxon>
        <taxon>Flavobacteriia</taxon>
        <taxon>Flavobacteriales</taxon>
        <taxon>Flavobacteriaceae</taxon>
        <taxon>Cellulophaga</taxon>
    </lineage>
</organism>
<feature type="non-terminal residue" evidence="1">
    <location>
        <position position="1"/>
    </location>
</feature>
<evidence type="ECO:0000313" key="2">
    <source>
        <dbReference type="Proteomes" id="UP000019275"/>
    </source>
</evidence>
<dbReference type="EMBL" id="ARZX01000058">
    <property type="protein sequence ID" value="EWH09589.1"/>
    <property type="molecule type" value="Genomic_DNA"/>
</dbReference>
<dbReference type="RefSeq" id="WP_034647356.1">
    <property type="nucleotide sequence ID" value="NZ_ARZX01000058.1"/>
</dbReference>
<accession>A0ABN0RJC1</accession>
<name>A0ABN0RJC1_9FLAO</name>